<evidence type="ECO:0000256" key="9">
    <source>
        <dbReference type="ARBA" id="ARBA00022691"/>
    </source>
</evidence>
<evidence type="ECO:0000256" key="6">
    <source>
        <dbReference type="ARBA" id="ARBA00022454"/>
    </source>
</evidence>
<dbReference type="InterPro" id="IPR041938">
    <property type="entry name" value="Hist-Lys_N-MTase_N"/>
</dbReference>
<evidence type="ECO:0000313" key="18">
    <source>
        <dbReference type="Proteomes" id="UP001338125"/>
    </source>
</evidence>
<keyword evidence="18" id="KW-1185">Reference proteome</keyword>
<feature type="compositionally biased region" description="Low complexity" evidence="15">
    <location>
        <begin position="313"/>
        <end position="327"/>
    </location>
</feature>
<dbReference type="Pfam" id="PF00856">
    <property type="entry name" value="SET"/>
    <property type="match status" value="1"/>
</dbReference>
<evidence type="ECO:0000313" key="17">
    <source>
        <dbReference type="EMBL" id="KAK5989771.1"/>
    </source>
</evidence>
<proteinExistence type="predicted"/>
<dbReference type="InterPro" id="IPR001214">
    <property type="entry name" value="SET_dom"/>
</dbReference>
<dbReference type="InterPro" id="IPR039977">
    <property type="entry name" value="Suv4-20/Set9"/>
</dbReference>
<dbReference type="PROSITE" id="PS50280">
    <property type="entry name" value="SET"/>
    <property type="match status" value="1"/>
</dbReference>
<keyword evidence="9" id="KW-0949">S-adenosyl-L-methionine</keyword>
<comment type="catalytic activity">
    <reaction evidence="14">
        <text>L-lysyl(20)-[histone H4] + 3 S-adenosyl-L-methionine = N(6),N(6),N(6)-trimethyl-L-lysyl(20)-[histone H4] + 3 S-adenosyl-L-homocysteine + 3 H(+)</text>
        <dbReference type="Rhea" id="RHEA:64456"/>
        <dbReference type="Rhea" id="RHEA-COMP:15554"/>
        <dbReference type="Rhea" id="RHEA-COMP:15998"/>
        <dbReference type="ChEBI" id="CHEBI:15378"/>
        <dbReference type="ChEBI" id="CHEBI:29969"/>
        <dbReference type="ChEBI" id="CHEBI:57856"/>
        <dbReference type="ChEBI" id="CHEBI:59789"/>
        <dbReference type="ChEBI" id="CHEBI:61961"/>
        <dbReference type="EC" id="2.1.1.372"/>
    </reaction>
</comment>
<dbReference type="Gene3D" id="1.10.10.1700">
    <property type="entry name" value="Histone-lysine N-methyltransferase"/>
    <property type="match status" value="1"/>
</dbReference>
<evidence type="ECO:0000256" key="14">
    <source>
        <dbReference type="ARBA" id="ARBA00048081"/>
    </source>
</evidence>
<evidence type="ECO:0000256" key="13">
    <source>
        <dbReference type="ARBA" id="ARBA00030653"/>
    </source>
</evidence>
<evidence type="ECO:0000256" key="15">
    <source>
        <dbReference type="SAM" id="MobiDB-lite"/>
    </source>
</evidence>
<evidence type="ECO:0000256" key="4">
    <source>
        <dbReference type="ARBA" id="ARBA00014232"/>
    </source>
</evidence>
<evidence type="ECO:0000256" key="5">
    <source>
        <dbReference type="ARBA" id="ARBA00015413"/>
    </source>
</evidence>
<sequence length="673" mass="76031">MAPSKSAAAKKRLNLAQLSAYDDILTDALVDHVYYWTTVPKNRPSYHPSRGVREEEIAKIIQDEVVLKKNLESGEKRLLATDGLRRFMNSLKTDKEKDDFLQHLRRYLRIYMPDCPWEVSSTNRYTIVTHEACVTARRFIKRNETIKYLSGIQVVITPEEEQEISVRKKDFSIVVSSRNKCTSLFMGPARFANHDCQANAKLMTTSHSGIEIVATRPIDVGEEITVTYGDNYFGDDNCECLCQTCEDGLRNGWEPEEGSTIMRASVEEKKETYSLRRRRREDSIGSSRTPSVTPDIRPRILKNRGKTKLSQDATESSASSPTPEATPRGQKRTRDAMATPPVTPAKRLKQMLESDSTSVSQLAETSSRDSSVSVGTGSPSGDAPETDVTSPEKDSPEPTLHTPKKSTDVVKSENHENFHKDASTIVVEPFSPQSMDGQASPPVQKASAPISPAVRPSVEHTTMSLANILNAPLPETKEPEISIAPSIEVIEIEDEPEPETHPKRRKYQRRVYIKQSTPPARLRTAGDYVLTPLLLSEPDMAWIQCTNCTNHFVQPNAYFTRSSCPRCERHSKLYGFAWPKTDRVSHSDKEERILDHRLVHRFLDPNDERRARGRKLLYEGRETDESDESERGRKMKRGFGGKLEMQDDDDSASVRRSGRMRRVSSKLADVMYI</sequence>
<dbReference type="EMBL" id="JAVFKD010000014">
    <property type="protein sequence ID" value="KAK5989771.1"/>
    <property type="molecule type" value="Genomic_DNA"/>
</dbReference>
<dbReference type="SMART" id="SM00317">
    <property type="entry name" value="SET"/>
    <property type="match status" value="1"/>
</dbReference>
<dbReference type="Gene3D" id="2.170.270.10">
    <property type="entry name" value="SET domain"/>
    <property type="match status" value="1"/>
</dbReference>
<dbReference type="PANTHER" id="PTHR12977">
    <property type="entry name" value="SUPPRESSOR OF VARIEGATION 4-20-RELATED"/>
    <property type="match status" value="1"/>
</dbReference>
<comment type="function">
    <text evidence="1">Histone methyltransferase that trimethylates 'Lys-20' of histone H4 to form H4K20me3.</text>
</comment>
<evidence type="ECO:0000256" key="7">
    <source>
        <dbReference type="ARBA" id="ARBA00022603"/>
    </source>
</evidence>
<evidence type="ECO:0000256" key="10">
    <source>
        <dbReference type="ARBA" id="ARBA00022853"/>
    </source>
</evidence>
<evidence type="ECO:0000256" key="3">
    <source>
        <dbReference type="ARBA" id="ARBA00004286"/>
    </source>
</evidence>
<evidence type="ECO:0000259" key="16">
    <source>
        <dbReference type="PROSITE" id="PS50280"/>
    </source>
</evidence>
<dbReference type="EC" id="2.1.1.372" evidence="12"/>
<accession>A0ABR0SC84</accession>
<keyword evidence="10" id="KW-0156">Chromatin regulator</keyword>
<organism evidence="17 18">
    <name type="scientific">Cladobotryum mycophilum</name>
    <dbReference type="NCBI Taxonomy" id="491253"/>
    <lineage>
        <taxon>Eukaryota</taxon>
        <taxon>Fungi</taxon>
        <taxon>Dikarya</taxon>
        <taxon>Ascomycota</taxon>
        <taxon>Pezizomycotina</taxon>
        <taxon>Sordariomycetes</taxon>
        <taxon>Hypocreomycetidae</taxon>
        <taxon>Hypocreales</taxon>
        <taxon>Hypocreaceae</taxon>
        <taxon>Cladobotryum</taxon>
    </lineage>
</organism>
<dbReference type="InterPro" id="IPR025783">
    <property type="entry name" value="Set9_fungi"/>
</dbReference>
<comment type="subcellular location">
    <subcellularLocation>
        <location evidence="3">Chromosome</location>
    </subcellularLocation>
    <subcellularLocation>
        <location evidence="2">Nucleus</location>
    </subcellularLocation>
</comment>
<name>A0ABR0SC84_9HYPO</name>
<evidence type="ECO:0000256" key="12">
    <source>
        <dbReference type="ARBA" id="ARBA00024057"/>
    </source>
</evidence>
<dbReference type="PROSITE" id="PS51567">
    <property type="entry name" value="SAM_MT43_SUVAR420_1"/>
    <property type="match status" value="1"/>
</dbReference>
<feature type="region of interest" description="Disordered" evidence="15">
    <location>
        <begin position="620"/>
        <end position="660"/>
    </location>
</feature>
<dbReference type="Proteomes" id="UP001338125">
    <property type="component" value="Unassembled WGS sequence"/>
</dbReference>
<reference evidence="17 18" key="1">
    <citation type="submission" date="2024-01" db="EMBL/GenBank/DDBJ databases">
        <title>Complete genome of Cladobotryum mycophilum ATHUM6906.</title>
        <authorList>
            <person name="Christinaki A.C."/>
            <person name="Myridakis A.I."/>
            <person name="Kouvelis V.N."/>
        </authorList>
    </citation>
    <scope>NUCLEOTIDE SEQUENCE [LARGE SCALE GENOMIC DNA]</scope>
    <source>
        <strain evidence="17 18">ATHUM6906</strain>
    </source>
</reference>
<dbReference type="SUPFAM" id="SSF82199">
    <property type="entry name" value="SET domain"/>
    <property type="match status" value="1"/>
</dbReference>
<dbReference type="PANTHER" id="PTHR12977:SF4">
    <property type="entry name" value="HISTONE-LYSINE N-METHYLTRANSFERASE KMT5B"/>
    <property type="match status" value="1"/>
</dbReference>
<keyword evidence="7" id="KW-0489">Methyltransferase</keyword>
<comment type="caution">
    <text evidence="17">The sequence shown here is derived from an EMBL/GenBank/DDBJ whole genome shotgun (WGS) entry which is preliminary data.</text>
</comment>
<feature type="domain" description="SET" evidence="16">
    <location>
        <begin position="115"/>
        <end position="229"/>
    </location>
</feature>
<keyword evidence="11" id="KW-0539">Nucleus</keyword>
<feature type="compositionally biased region" description="Polar residues" evidence="15">
    <location>
        <begin position="353"/>
        <end position="369"/>
    </location>
</feature>
<evidence type="ECO:0000256" key="8">
    <source>
        <dbReference type="ARBA" id="ARBA00022679"/>
    </source>
</evidence>
<evidence type="ECO:0000256" key="11">
    <source>
        <dbReference type="ARBA" id="ARBA00023242"/>
    </source>
</evidence>
<feature type="compositionally biased region" description="Low complexity" evidence="15">
    <location>
        <begin position="370"/>
        <end position="381"/>
    </location>
</feature>
<keyword evidence="8" id="KW-0808">Transferase</keyword>
<dbReference type="InterPro" id="IPR046341">
    <property type="entry name" value="SET_dom_sf"/>
</dbReference>
<protein>
    <recommendedName>
        <fullName evidence="5">Histone-lysine N-methyltransferase SET9</fullName>
        <ecNumber evidence="12">2.1.1.372</ecNumber>
    </recommendedName>
    <alternativeName>
        <fullName evidence="4">Histone-lysine N-methyltransferase set9</fullName>
    </alternativeName>
    <alternativeName>
        <fullName evidence="13">SET domain protein 9</fullName>
    </alternativeName>
</protein>
<evidence type="ECO:0000256" key="1">
    <source>
        <dbReference type="ARBA" id="ARBA00001984"/>
    </source>
</evidence>
<evidence type="ECO:0000256" key="2">
    <source>
        <dbReference type="ARBA" id="ARBA00004123"/>
    </source>
</evidence>
<gene>
    <name evidence="17" type="ORF">PT974_08031</name>
</gene>
<feature type="region of interest" description="Disordered" evidence="15">
    <location>
        <begin position="271"/>
        <end position="412"/>
    </location>
</feature>
<keyword evidence="6" id="KW-0158">Chromosome</keyword>
<dbReference type="CDD" id="cd10524">
    <property type="entry name" value="SET_Suv4-20-like"/>
    <property type="match status" value="1"/>
</dbReference>